<evidence type="ECO:0000256" key="1">
    <source>
        <dbReference type="ARBA" id="ARBA00002486"/>
    </source>
</evidence>
<dbReference type="InterPro" id="IPR043129">
    <property type="entry name" value="ATPase_NBD"/>
</dbReference>
<accession>A0ABQ1FCQ3</accession>
<name>A0ABQ1FCQ3_9BACL</name>
<dbReference type="PANTHER" id="PTHR18964">
    <property type="entry name" value="ROK (REPRESSOR, ORF, KINASE) FAMILY"/>
    <property type="match status" value="1"/>
</dbReference>
<proteinExistence type="inferred from homology"/>
<reference evidence="5" key="1">
    <citation type="journal article" date="2019" name="Int. J. Syst. Evol. Microbiol.">
        <title>The Global Catalogue of Microorganisms (GCM) 10K type strain sequencing project: providing services to taxonomists for standard genome sequencing and annotation.</title>
        <authorList>
            <consortium name="The Broad Institute Genomics Platform"/>
            <consortium name="The Broad Institute Genome Sequencing Center for Infectious Disease"/>
            <person name="Wu L."/>
            <person name="Ma J."/>
        </authorList>
    </citation>
    <scope>NUCLEOTIDE SEQUENCE [LARGE SCALE GENOMIC DNA]</scope>
    <source>
        <strain evidence="5">CGMCC 1.15043</strain>
    </source>
</reference>
<evidence type="ECO:0000313" key="5">
    <source>
        <dbReference type="Proteomes" id="UP000615455"/>
    </source>
</evidence>
<sequence>MTAGFWAPYGELDEKDYHWGLLLLNVDVITERISNWKAKEIYDRICRQSTVSKTELLEQSGMTVSTLTRLLEELTSQGLILESGFGASTGGRRPILYEKNPAYAYIFGLEISRTLSKLVLVDLGMNKLDTYSWTMTAEMTPDVLIRQIVEAANRMLEQHHIPKAALLGIGIGAVGPVDRLTGTILEPSYFLAKGWKHVEIGRLLTEALGIPALLDNGANTAILAESWHQRTRSFKHLLYIHAGVGLRSSMVSEGKVIYGAVDMEGSVGQMIIQTDGVAHRNASGNYGALESYASLYAIEKAARSALKQGRSTILSHYVEDPEQLTYQHVLDALKKNDPLVVEIITEAATYFGIGLANLLNILHPEKVILGGPLVAGGELFFQTATQVAIRKTYYYPAYQVVFSKGQLGEEALAIGAAVLVMNQLVRL</sequence>
<keyword evidence="3" id="KW-0119">Carbohydrate metabolism</keyword>
<comment type="caution">
    <text evidence="4">The sequence shown here is derived from an EMBL/GenBank/DDBJ whole genome shotgun (WGS) entry which is preliminary data.</text>
</comment>
<keyword evidence="5" id="KW-1185">Reference proteome</keyword>
<gene>
    <name evidence="4" type="ORF">GCM10008018_61250</name>
</gene>
<evidence type="ECO:0000256" key="2">
    <source>
        <dbReference type="ARBA" id="ARBA00006479"/>
    </source>
</evidence>
<dbReference type="EMBL" id="BMHE01000051">
    <property type="protein sequence ID" value="GGA07162.1"/>
    <property type="molecule type" value="Genomic_DNA"/>
</dbReference>
<evidence type="ECO:0000313" key="4">
    <source>
        <dbReference type="EMBL" id="GGA07162.1"/>
    </source>
</evidence>
<keyword evidence="3" id="KW-0859">Xylose metabolism</keyword>
<dbReference type="Gene3D" id="1.10.10.10">
    <property type="entry name" value="Winged helix-like DNA-binding domain superfamily/Winged helix DNA-binding domain"/>
    <property type="match status" value="1"/>
</dbReference>
<dbReference type="SUPFAM" id="SSF46785">
    <property type="entry name" value="Winged helix' DNA-binding domain"/>
    <property type="match status" value="1"/>
</dbReference>
<dbReference type="InterPro" id="IPR036390">
    <property type="entry name" value="WH_DNA-bd_sf"/>
</dbReference>
<dbReference type="InterPro" id="IPR000600">
    <property type="entry name" value="ROK"/>
</dbReference>
<comment type="similarity">
    <text evidence="2">Belongs to the ROK (NagC/XylR) family.</text>
</comment>
<dbReference type="PANTHER" id="PTHR18964:SF149">
    <property type="entry name" value="BIFUNCTIONAL UDP-N-ACETYLGLUCOSAMINE 2-EPIMERASE_N-ACETYLMANNOSAMINE KINASE"/>
    <property type="match status" value="1"/>
</dbReference>
<comment type="function">
    <text evidence="1">Transcriptional repressor of xylose-utilizing enzymes.</text>
</comment>
<dbReference type="CDD" id="cd24059">
    <property type="entry name" value="ASKHA_NBD_ROK_TM1224-like"/>
    <property type="match status" value="1"/>
</dbReference>
<dbReference type="SUPFAM" id="SSF53067">
    <property type="entry name" value="Actin-like ATPase domain"/>
    <property type="match status" value="1"/>
</dbReference>
<protein>
    <submittedName>
        <fullName evidence="4">Transcriptional regulator</fullName>
    </submittedName>
</protein>
<evidence type="ECO:0000256" key="3">
    <source>
        <dbReference type="ARBA" id="ARBA00022629"/>
    </source>
</evidence>
<dbReference type="Pfam" id="PF00480">
    <property type="entry name" value="ROK"/>
    <property type="match status" value="1"/>
</dbReference>
<dbReference type="Gene3D" id="3.30.420.40">
    <property type="match status" value="2"/>
</dbReference>
<dbReference type="Proteomes" id="UP000615455">
    <property type="component" value="Unassembled WGS sequence"/>
</dbReference>
<organism evidence="4 5">
    <name type="scientific">Paenibacillus marchantiophytorum</name>
    <dbReference type="NCBI Taxonomy" id="1619310"/>
    <lineage>
        <taxon>Bacteria</taxon>
        <taxon>Bacillati</taxon>
        <taxon>Bacillota</taxon>
        <taxon>Bacilli</taxon>
        <taxon>Bacillales</taxon>
        <taxon>Paenibacillaceae</taxon>
        <taxon>Paenibacillus</taxon>
    </lineage>
</organism>
<dbReference type="InterPro" id="IPR036388">
    <property type="entry name" value="WH-like_DNA-bd_sf"/>
</dbReference>